<evidence type="ECO:0000313" key="1">
    <source>
        <dbReference type="EMBL" id="MBA9004142.1"/>
    </source>
</evidence>
<gene>
    <name evidence="1" type="ORF">HNR21_003024</name>
</gene>
<dbReference type="RefSeq" id="WP_182705711.1">
    <property type="nucleotide sequence ID" value="NZ_JACJII010000001.1"/>
</dbReference>
<proteinExistence type="predicted"/>
<reference evidence="1 2" key="1">
    <citation type="submission" date="2020-08" db="EMBL/GenBank/DDBJ databases">
        <title>Sequencing the genomes of 1000 actinobacteria strains.</title>
        <authorList>
            <person name="Klenk H.-P."/>
        </authorList>
    </citation>
    <scope>NUCLEOTIDE SEQUENCE [LARGE SCALE GENOMIC DNA]</scope>
    <source>
        <strain evidence="1 2">DSM 45823</strain>
    </source>
</reference>
<sequence>MNALDTRLAALRGGTPPAGFSARAIAGLTANPGCARRALLDASGADKGRISARVGFPGRFGQSTFALARGRAFEEQVKADGAAQLLALLRERLGLAVEEAAYLPLEDVGEHTGREVRAAHTANLLLRAARDADDAGTLFDHPMLRLNVAGHTAYLEPDLVAFQVGGRFHVVEIKSFAVVDGQVDSEQVTAAAQQAAVYVLALRELLADHDLDPEAVSHEVLLVTPANFANTPMVSVLDVRKQLAAVRRVLTRMSRIDSLLEALPEGVTLDLALDAEGNPTRDPAELSAALHQLPARYRPGCRAHCELAAFCRDEARRADSLDVFGPALGGMLGGVDTVSAALALADGTRAPADDEVEIARALRHAESLRCGLT</sequence>
<evidence type="ECO:0000313" key="2">
    <source>
        <dbReference type="Proteomes" id="UP000539313"/>
    </source>
</evidence>
<keyword evidence="2" id="KW-1185">Reference proteome</keyword>
<protein>
    <recommendedName>
        <fullName evidence="3">Secreted protein</fullName>
    </recommendedName>
</protein>
<dbReference type="EMBL" id="JACJII010000001">
    <property type="protein sequence ID" value="MBA9004142.1"/>
    <property type="molecule type" value="Genomic_DNA"/>
</dbReference>
<dbReference type="AlphaFoldDB" id="A0A7W3R8X3"/>
<dbReference type="Proteomes" id="UP000539313">
    <property type="component" value="Unassembled WGS sequence"/>
</dbReference>
<name>A0A7W3R8X3_9ACTN</name>
<organism evidence="1 2">
    <name type="scientific">Thermomonospora cellulosilytica</name>
    <dbReference type="NCBI Taxonomy" id="1411118"/>
    <lineage>
        <taxon>Bacteria</taxon>
        <taxon>Bacillati</taxon>
        <taxon>Actinomycetota</taxon>
        <taxon>Actinomycetes</taxon>
        <taxon>Streptosporangiales</taxon>
        <taxon>Thermomonosporaceae</taxon>
        <taxon>Thermomonospora</taxon>
    </lineage>
</organism>
<accession>A0A7W3R8X3</accession>
<evidence type="ECO:0008006" key="3">
    <source>
        <dbReference type="Google" id="ProtNLM"/>
    </source>
</evidence>
<comment type="caution">
    <text evidence="1">The sequence shown here is derived from an EMBL/GenBank/DDBJ whole genome shotgun (WGS) entry which is preliminary data.</text>
</comment>